<accession>A0ABU9XS85</accession>
<dbReference type="InterPro" id="IPR009351">
    <property type="entry name" value="AlkZ-like"/>
</dbReference>
<comment type="caution">
    <text evidence="1">The sequence shown here is derived from an EMBL/GenBank/DDBJ whole genome shotgun (WGS) entry which is preliminary data.</text>
</comment>
<evidence type="ECO:0000313" key="1">
    <source>
        <dbReference type="EMBL" id="MEN2786704.1"/>
    </source>
</evidence>
<evidence type="ECO:0000313" key="2">
    <source>
        <dbReference type="Proteomes" id="UP001404104"/>
    </source>
</evidence>
<dbReference type="Proteomes" id="UP001404104">
    <property type="component" value="Unassembled WGS sequence"/>
</dbReference>
<proteinExistence type="predicted"/>
<dbReference type="PANTHER" id="PTHR30528">
    <property type="entry name" value="CYTOPLASMIC PROTEIN"/>
    <property type="match status" value="1"/>
</dbReference>
<dbReference type="EMBL" id="JBDIMF010000003">
    <property type="protein sequence ID" value="MEN2786704.1"/>
    <property type="molecule type" value="Genomic_DNA"/>
</dbReference>
<dbReference type="RefSeq" id="WP_345864501.1">
    <property type="nucleotide sequence ID" value="NZ_JBDIMF010000003.1"/>
</dbReference>
<name>A0ABU9XS85_9SPHN</name>
<sequence>MRRTIERLSLHQIDSVNVLARAHYLPAFSRLGSYDRTLLDRAAWGRKSERRLFEYWAHEASLLPLDLHPLLRWRMARADRGDYGWAAMRRYATEGRAEAQAVLERIRADGPLAASDFEEGKSSTGWWAWGDTKRALEWLFWAGHITTATRRRSFERVYDLTERVIPPHIMALPTPPEDDAHRALVARAAAAMGVATETDLRDYFRLGVIEARTAIAELVEQGVLLPIQVAGWPKTAYLHRDARHPRRIEGAALLAPFDPLIWERDRAERLFGFRYRIEIYVPAEKRVHGYYVLPFLLDDALVARVDLKADRQNGRLLAQRIHLEPDAPPETRGRLAIELTRMAGWLALDGVVMPAG</sequence>
<dbReference type="PANTHER" id="PTHR30528:SF0">
    <property type="entry name" value="CYTOPLASMIC PROTEIN"/>
    <property type="match status" value="1"/>
</dbReference>
<keyword evidence="2" id="KW-1185">Reference proteome</keyword>
<reference evidence="1 2" key="1">
    <citation type="submission" date="2024-05" db="EMBL/GenBank/DDBJ databases">
        <authorList>
            <person name="Liu Q."/>
            <person name="Xin Y.-H."/>
        </authorList>
    </citation>
    <scope>NUCLEOTIDE SEQUENCE [LARGE SCALE GENOMIC DNA]</scope>
    <source>
        <strain evidence="1 2">CGMCC 1.15349</strain>
    </source>
</reference>
<gene>
    <name evidence="1" type="ORF">ABC969_09765</name>
</gene>
<protein>
    <submittedName>
        <fullName evidence="1">Crosslink repair DNA glycosylase YcaQ family protein</fullName>
    </submittedName>
</protein>
<organism evidence="1 2">
    <name type="scientific">Sphingomonas qilianensis</name>
    <dbReference type="NCBI Taxonomy" id="1736690"/>
    <lineage>
        <taxon>Bacteria</taxon>
        <taxon>Pseudomonadati</taxon>
        <taxon>Pseudomonadota</taxon>
        <taxon>Alphaproteobacteria</taxon>
        <taxon>Sphingomonadales</taxon>
        <taxon>Sphingomonadaceae</taxon>
        <taxon>Sphingomonas</taxon>
    </lineage>
</organism>
<dbReference type="Pfam" id="PF06224">
    <property type="entry name" value="AlkZ-like"/>
    <property type="match status" value="1"/>
</dbReference>